<dbReference type="AlphaFoldDB" id="A0A1L9UH16"/>
<name>A0A1L9UH16_ASPBC</name>
<dbReference type="GeneID" id="93580612"/>
<dbReference type="VEuPathDB" id="FungiDB:ASPBRDRAFT_598690"/>
<feature type="region of interest" description="Disordered" evidence="1">
    <location>
        <begin position="124"/>
        <end position="162"/>
    </location>
</feature>
<keyword evidence="3" id="KW-1185">Reference proteome</keyword>
<proteinExistence type="predicted"/>
<evidence type="ECO:0000256" key="1">
    <source>
        <dbReference type="SAM" id="MobiDB-lite"/>
    </source>
</evidence>
<evidence type="ECO:0000313" key="3">
    <source>
        <dbReference type="Proteomes" id="UP000184499"/>
    </source>
</evidence>
<feature type="compositionally biased region" description="Basic and acidic residues" evidence="1">
    <location>
        <begin position="133"/>
        <end position="143"/>
    </location>
</feature>
<dbReference type="Proteomes" id="UP000184499">
    <property type="component" value="Unassembled WGS sequence"/>
</dbReference>
<protein>
    <submittedName>
        <fullName evidence="2">Uncharacterized protein</fullName>
    </submittedName>
</protein>
<organism evidence="2 3">
    <name type="scientific">Aspergillus brasiliensis (strain CBS 101740 / IMI 381727 / IBT 21946)</name>
    <dbReference type="NCBI Taxonomy" id="767769"/>
    <lineage>
        <taxon>Eukaryota</taxon>
        <taxon>Fungi</taxon>
        <taxon>Dikarya</taxon>
        <taxon>Ascomycota</taxon>
        <taxon>Pezizomycotina</taxon>
        <taxon>Eurotiomycetes</taxon>
        <taxon>Eurotiomycetidae</taxon>
        <taxon>Eurotiales</taxon>
        <taxon>Aspergillaceae</taxon>
        <taxon>Aspergillus</taxon>
        <taxon>Aspergillus subgen. Circumdati</taxon>
    </lineage>
</organism>
<reference evidence="3" key="1">
    <citation type="journal article" date="2017" name="Genome Biol.">
        <title>Comparative genomics reveals high biological diversity and specific adaptations in the industrially and medically important fungal genus Aspergillus.</title>
        <authorList>
            <person name="de Vries R.P."/>
            <person name="Riley R."/>
            <person name="Wiebenga A."/>
            <person name="Aguilar-Osorio G."/>
            <person name="Amillis S."/>
            <person name="Uchima C.A."/>
            <person name="Anderluh G."/>
            <person name="Asadollahi M."/>
            <person name="Askin M."/>
            <person name="Barry K."/>
            <person name="Battaglia E."/>
            <person name="Bayram O."/>
            <person name="Benocci T."/>
            <person name="Braus-Stromeyer S.A."/>
            <person name="Caldana C."/>
            <person name="Canovas D."/>
            <person name="Cerqueira G.C."/>
            <person name="Chen F."/>
            <person name="Chen W."/>
            <person name="Choi C."/>
            <person name="Clum A."/>
            <person name="Dos Santos R.A."/>
            <person name="Damasio A.R."/>
            <person name="Diallinas G."/>
            <person name="Emri T."/>
            <person name="Fekete E."/>
            <person name="Flipphi M."/>
            <person name="Freyberg S."/>
            <person name="Gallo A."/>
            <person name="Gournas C."/>
            <person name="Habgood R."/>
            <person name="Hainaut M."/>
            <person name="Harispe M.L."/>
            <person name="Henrissat B."/>
            <person name="Hilden K.S."/>
            <person name="Hope R."/>
            <person name="Hossain A."/>
            <person name="Karabika E."/>
            <person name="Karaffa L."/>
            <person name="Karanyi Z."/>
            <person name="Krasevec N."/>
            <person name="Kuo A."/>
            <person name="Kusch H."/>
            <person name="LaButti K."/>
            <person name="Lagendijk E.L."/>
            <person name="Lapidus A."/>
            <person name="Levasseur A."/>
            <person name="Lindquist E."/>
            <person name="Lipzen A."/>
            <person name="Logrieco A.F."/>
            <person name="MacCabe A."/>
            <person name="Maekelae M.R."/>
            <person name="Malavazi I."/>
            <person name="Melin P."/>
            <person name="Meyer V."/>
            <person name="Mielnichuk N."/>
            <person name="Miskei M."/>
            <person name="Molnar A.P."/>
            <person name="Mule G."/>
            <person name="Ngan C.Y."/>
            <person name="Orejas M."/>
            <person name="Orosz E."/>
            <person name="Ouedraogo J.P."/>
            <person name="Overkamp K.M."/>
            <person name="Park H.-S."/>
            <person name="Perrone G."/>
            <person name="Piumi F."/>
            <person name="Punt P.J."/>
            <person name="Ram A.F."/>
            <person name="Ramon A."/>
            <person name="Rauscher S."/>
            <person name="Record E."/>
            <person name="Riano-Pachon D.M."/>
            <person name="Robert V."/>
            <person name="Roehrig J."/>
            <person name="Ruller R."/>
            <person name="Salamov A."/>
            <person name="Salih N.S."/>
            <person name="Samson R.A."/>
            <person name="Sandor E."/>
            <person name="Sanguinetti M."/>
            <person name="Schuetze T."/>
            <person name="Sepcic K."/>
            <person name="Shelest E."/>
            <person name="Sherlock G."/>
            <person name="Sophianopoulou V."/>
            <person name="Squina F.M."/>
            <person name="Sun H."/>
            <person name="Susca A."/>
            <person name="Todd R.B."/>
            <person name="Tsang A."/>
            <person name="Unkles S.E."/>
            <person name="van de Wiele N."/>
            <person name="van Rossen-Uffink D."/>
            <person name="Oliveira J.V."/>
            <person name="Vesth T.C."/>
            <person name="Visser J."/>
            <person name="Yu J.-H."/>
            <person name="Zhou M."/>
            <person name="Andersen M.R."/>
            <person name="Archer D.B."/>
            <person name="Baker S.E."/>
            <person name="Benoit I."/>
            <person name="Brakhage A.A."/>
            <person name="Braus G.H."/>
            <person name="Fischer R."/>
            <person name="Frisvad J.C."/>
            <person name="Goldman G.H."/>
            <person name="Houbraken J."/>
            <person name="Oakley B."/>
            <person name="Pocsi I."/>
            <person name="Scazzocchio C."/>
            <person name="Seiboth B."/>
            <person name="vanKuyk P.A."/>
            <person name="Wortman J."/>
            <person name="Dyer P.S."/>
            <person name="Grigoriev I.V."/>
        </authorList>
    </citation>
    <scope>NUCLEOTIDE SEQUENCE [LARGE SCALE GENOMIC DNA]</scope>
    <source>
        <strain evidence="3">CBS 101740 / IMI 381727 / IBT 21946</strain>
    </source>
</reference>
<gene>
    <name evidence="2" type="ORF">ASPBRDRAFT_598690</name>
</gene>
<sequence>MMFQNKKSINHPEMSSGRAHFSPRLLTHRAKEEVHVQVVAFLLLPPRCPLCLSLAPSGSLSLALPVLWYLWLVVIQVPHPPSQYNTTPHDGRYHDIHPSQPGRFPHLEVPSLLYEQLSLVGIMSPPNRTKGSGHPDRDKETKKPGIFSRSQREGRQTGGPQR</sequence>
<dbReference type="EMBL" id="KV878685">
    <property type="protein sequence ID" value="OJJ70966.1"/>
    <property type="molecule type" value="Genomic_DNA"/>
</dbReference>
<accession>A0A1L9UH16</accession>
<dbReference type="RefSeq" id="XP_067478214.1">
    <property type="nucleotide sequence ID" value="XM_067628124.1"/>
</dbReference>
<evidence type="ECO:0000313" key="2">
    <source>
        <dbReference type="EMBL" id="OJJ70966.1"/>
    </source>
</evidence>